<dbReference type="PANTHER" id="PTHR33755">
    <property type="entry name" value="TOXIN PARE1-RELATED"/>
    <property type="match status" value="1"/>
</dbReference>
<organism evidence="3 4">
    <name type="scientific">Halomonas campaniensis</name>
    <dbReference type="NCBI Taxonomy" id="213554"/>
    <lineage>
        <taxon>Bacteria</taxon>
        <taxon>Pseudomonadati</taxon>
        <taxon>Pseudomonadota</taxon>
        <taxon>Gammaproteobacteria</taxon>
        <taxon>Oceanospirillales</taxon>
        <taxon>Halomonadaceae</taxon>
        <taxon>Halomonas</taxon>
    </lineage>
</organism>
<sequence length="106" mass="12260">MALRVELTASAFEDLRELHGFIAEDSPPAAEQLLAAIEARIMSLGQHPERGSHARELLELGIREYRQVIEPPVRILYRQHDERLIVYLIAHSRRDMQRLLARRLLG</sequence>
<dbReference type="InterPro" id="IPR035093">
    <property type="entry name" value="RelE/ParE_toxin_dom_sf"/>
</dbReference>
<dbReference type="Proteomes" id="UP000553442">
    <property type="component" value="Unassembled WGS sequence"/>
</dbReference>
<comment type="caution">
    <text evidence="3">The sequence shown here is derived from an EMBL/GenBank/DDBJ whole genome shotgun (WGS) entry which is preliminary data.</text>
</comment>
<evidence type="ECO:0000313" key="4">
    <source>
        <dbReference type="Proteomes" id="UP000553442"/>
    </source>
</evidence>
<protein>
    <submittedName>
        <fullName evidence="3">Toxin ParE1/3/4</fullName>
    </submittedName>
</protein>
<dbReference type="AlphaFoldDB" id="A0A7W5PBX2"/>
<evidence type="ECO:0000256" key="1">
    <source>
        <dbReference type="ARBA" id="ARBA00006226"/>
    </source>
</evidence>
<dbReference type="InterPro" id="IPR051803">
    <property type="entry name" value="TA_system_RelE-like_toxin"/>
</dbReference>
<keyword evidence="4" id="KW-1185">Reference proteome</keyword>
<name>A0A7W5PBX2_9GAMM</name>
<comment type="similarity">
    <text evidence="1">Belongs to the RelE toxin family.</text>
</comment>
<dbReference type="RefSeq" id="WP_183333461.1">
    <property type="nucleotide sequence ID" value="NZ_JACHZF010000025.1"/>
</dbReference>
<accession>A0A7W5PBX2</accession>
<gene>
    <name evidence="3" type="ORF">BDK63_003059</name>
</gene>
<proteinExistence type="inferred from homology"/>
<reference evidence="3 4" key="1">
    <citation type="submission" date="2020-08" db="EMBL/GenBank/DDBJ databases">
        <title>Genomic Encyclopedia of Archaeal and Bacterial Type Strains, Phase II (KMG-II): from individual species to whole genera.</title>
        <authorList>
            <person name="Goeker M."/>
        </authorList>
    </citation>
    <scope>NUCLEOTIDE SEQUENCE [LARGE SCALE GENOMIC DNA]</scope>
    <source>
        <strain evidence="3 4">5AG</strain>
    </source>
</reference>
<evidence type="ECO:0000256" key="2">
    <source>
        <dbReference type="ARBA" id="ARBA00022649"/>
    </source>
</evidence>
<dbReference type="Gene3D" id="3.30.2310.20">
    <property type="entry name" value="RelE-like"/>
    <property type="match status" value="1"/>
</dbReference>
<dbReference type="InterPro" id="IPR007712">
    <property type="entry name" value="RelE/ParE_toxin"/>
</dbReference>
<evidence type="ECO:0000313" key="3">
    <source>
        <dbReference type="EMBL" id="MBB3332165.1"/>
    </source>
</evidence>
<dbReference type="EMBL" id="JACHZF010000025">
    <property type="protein sequence ID" value="MBB3332165.1"/>
    <property type="molecule type" value="Genomic_DNA"/>
</dbReference>
<dbReference type="SUPFAM" id="SSF143011">
    <property type="entry name" value="RelE-like"/>
    <property type="match status" value="1"/>
</dbReference>
<dbReference type="Pfam" id="PF05016">
    <property type="entry name" value="ParE_toxin"/>
    <property type="match status" value="1"/>
</dbReference>
<keyword evidence="2" id="KW-1277">Toxin-antitoxin system</keyword>